<keyword evidence="9" id="KW-1185">Reference proteome</keyword>
<dbReference type="GO" id="GO:0000156">
    <property type="term" value="F:phosphorelay response regulator activity"/>
    <property type="evidence" value="ECO:0007669"/>
    <property type="project" value="TreeGrafter"/>
</dbReference>
<dbReference type="InterPro" id="IPR011006">
    <property type="entry name" value="CheY-like_superfamily"/>
</dbReference>
<feature type="domain" description="Response regulatory" evidence="6">
    <location>
        <begin position="8"/>
        <end position="122"/>
    </location>
</feature>
<evidence type="ECO:0000256" key="4">
    <source>
        <dbReference type="PROSITE-ProRule" id="PRU00169"/>
    </source>
</evidence>
<dbReference type="GO" id="GO:0005829">
    <property type="term" value="C:cytosol"/>
    <property type="evidence" value="ECO:0007669"/>
    <property type="project" value="TreeGrafter"/>
</dbReference>
<accession>A1ZFJ6</accession>
<dbReference type="FunFam" id="3.40.50.2300:FF:000073">
    <property type="entry name" value="DNA-binding response regulator RprY"/>
    <property type="match status" value="1"/>
</dbReference>
<evidence type="ECO:0000313" key="8">
    <source>
        <dbReference type="EMBL" id="EAY30770.1"/>
    </source>
</evidence>
<dbReference type="CDD" id="cd17574">
    <property type="entry name" value="REC_OmpR"/>
    <property type="match status" value="1"/>
</dbReference>
<dbReference type="Pfam" id="PF00072">
    <property type="entry name" value="Response_reg"/>
    <property type="match status" value="1"/>
</dbReference>
<dbReference type="SUPFAM" id="SSF46894">
    <property type="entry name" value="C-terminal effector domain of the bipartite response regulators"/>
    <property type="match status" value="1"/>
</dbReference>
<dbReference type="InterPro" id="IPR036388">
    <property type="entry name" value="WH-like_DNA-bd_sf"/>
</dbReference>
<evidence type="ECO:0000256" key="2">
    <source>
        <dbReference type="ARBA" id="ARBA00023012"/>
    </source>
</evidence>
<evidence type="ECO:0000259" key="7">
    <source>
        <dbReference type="PROSITE" id="PS51755"/>
    </source>
</evidence>
<keyword evidence="2" id="KW-0902">Two-component regulatory system</keyword>
<gene>
    <name evidence="8" type="ORF">M23134_01094</name>
</gene>
<dbReference type="PROSITE" id="PS50110">
    <property type="entry name" value="RESPONSE_REGULATORY"/>
    <property type="match status" value="1"/>
</dbReference>
<protein>
    <submittedName>
        <fullName evidence="8">RprY</fullName>
    </submittedName>
</protein>
<dbReference type="CDD" id="cd00383">
    <property type="entry name" value="trans_reg_C"/>
    <property type="match status" value="1"/>
</dbReference>
<keyword evidence="1 4" id="KW-0597">Phosphoprotein</keyword>
<sequence length="236" mass="27468">MQTKDKIRVLLVEDDLNLGNLLQDYLEMENFDVHLCRDGEAGFEAFEAGTYDICLLDVMMPKKDGFTLAKQIKEKNQAVPILFLTAKSLKEDKINGFTIGADDYITKPFDEEELVLRIHAVLKRTQGDPMAQKNDETKFKIGKYTFDYANHALSIDDDVRRITKRESEILRLLYLYKNRILKREEALVSIWGENDYFHGRSFDVFITKLRKYLKKDSNVKIENVHGVGFMLIDEKN</sequence>
<dbReference type="eggNOG" id="COG0745">
    <property type="taxonomic scope" value="Bacteria"/>
</dbReference>
<dbReference type="OrthoDB" id="9790442at2"/>
<dbReference type="GO" id="GO:0000976">
    <property type="term" value="F:transcription cis-regulatory region binding"/>
    <property type="evidence" value="ECO:0007669"/>
    <property type="project" value="TreeGrafter"/>
</dbReference>
<dbReference type="GO" id="GO:0032993">
    <property type="term" value="C:protein-DNA complex"/>
    <property type="evidence" value="ECO:0007669"/>
    <property type="project" value="TreeGrafter"/>
</dbReference>
<dbReference type="InterPro" id="IPR039420">
    <property type="entry name" value="WalR-like"/>
</dbReference>
<dbReference type="RefSeq" id="WP_002694472.1">
    <property type="nucleotide sequence ID" value="NZ_AAWS01000005.1"/>
</dbReference>
<dbReference type="SUPFAM" id="SSF52172">
    <property type="entry name" value="CheY-like"/>
    <property type="match status" value="1"/>
</dbReference>
<dbReference type="Pfam" id="PF00486">
    <property type="entry name" value="Trans_reg_C"/>
    <property type="match status" value="1"/>
</dbReference>
<name>A1ZFJ6_MICM2</name>
<dbReference type="Proteomes" id="UP000004095">
    <property type="component" value="Unassembled WGS sequence"/>
</dbReference>
<keyword evidence="3 5" id="KW-0238">DNA-binding</keyword>
<evidence type="ECO:0000259" key="6">
    <source>
        <dbReference type="PROSITE" id="PS50110"/>
    </source>
</evidence>
<dbReference type="PANTHER" id="PTHR48111">
    <property type="entry name" value="REGULATOR OF RPOS"/>
    <property type="match status" value="1"/>
</dbReference>
<evidence type="ECO:0000256" key="5">
    <source>
        <dbReference type="PROSITE-ProRule" id="PRU01091"/>
    </source>
</evidence>
<dbReference type="SMART" id="SM00448">
    <property type="entry name" value="REC"/>
    <property type="match status" value="1"/>
</dbReference>
<evidence type="ECO:0000256" key="3">
    <source>
        <dbReference type="ARBA" id="ARBA00023125"/>
    </source>
</evidence>
<dbReference type="SMART" id="SM00862">
    <property type="entry name" value="Trans_reg_C"/>
    <property type="match status" value="1"/>
</dbReference>
<dbReference type="Gene3D" id="1.10.10.10">
    <property type="entry name" value="Winged helix-like DNA-binding domain superfamily/Winged helix DNA-binding domain"/>
    <property type="match status" value="1"/>
</dbReference>
<dbReference type="GO" id="GO:0006355">
    <property type="term" value="P:regulation of DNA-templated transcription"/>
    <property type="evidence" value="ECO:0007669"/>
    <property type="project" value="InterPro"/>
</dbReference>
<dbReference type="PROSITE" id="PS51755">
    <property type="entry name" value="OMPR_PHOB"/>
    <property type="match status" value="1"/>
</dbReference>
<evidence type="ECO:0000256" key="1">
    <source>
        <dbReference type="ARBA" id="ARBA00022553"/>
    </source>
</evidence>
<dbReference type="AlphaFoldDB" id="A1ZFJ6"/>
<dbReference type="InterPro" id="IPR016032">
    <property type="entry name" value="Sig_transdc_resp-reg_C-effctor"/>
</dbReference>
<feature type="domain" description="OmpR/PhoB-type" evidence="7">
    <location>
        <begin position="136"/>
        <end position="233"/>
    </location>
</feature>
<organism evidence="8 9">
    <name type="scientific">Microscilla marina ATCC 23134</name>
    <dbReference type="NCBI Taxonomy" id="313606"/>
    <lineage>
        <taxon>Bacteria</taxon>
        <taxon>Pseudomonadati</taxon>
        <taxon>Bacteroidota</taxon>
        <taxon>Cytophagia</taxon>
        <taxon>Cytophagales</taxon>
        <taxon>Microscillaceae</taxon>
        <taxon>Microscilla</taxon>
    </lineage>
</organism>
<feature type="DNA-binding region" description="OmpR/PhoB-type" evidence="5">
    <location>
        <begin position="136"/>
        <end position="233"/>
    </location>
</feature>
<dbReference type="InterPro" id="IPR001867">
    <property type="entry name" value="OmpR/PhoB-type_DNA-bd"/>
</dbReference>
<comment type="caution">
    <text evidence="8">The sequence shown here is derived from an EMBL/GenBank/DDBJ whole genome shotgun (WGS) entry which is preliminary data.</text>
</comment>
<dbReference type="Gene3D" id="3.40.50.2300">
    <property type="match status" value="1"/>
</dbReference>
<dbReference type="InterPro" id="IPR001789">
    <property type="entry name" value="Sig_transdc_resp-reg_receiver"/>
</dbReference>
<proteinExistence type="predicted"/>
<reference evidence="8 9" key="1">
    <citation type="submission" date="2007-01" db="EMBL/GenBank/DDBJ databases">
        <authorList>
            <person name="Haygood M."/>
            <person name="Podell S."/>
            <person name="Anderson C."/>
            <person name="Hopkinson B."/>
            <person name="Roe K."/>
            <person name="Barbeau K."/>
            <person name="Gaasterland T."/>
            <person name="Ferriera S."/>
            <person name="Johnson J."/>
            <person name="Kravitz S."/>
            <person name="Beeson K."/>
            <person name="Sutton G."/>
            <person name="Rogers Y.-H."/>
            <person name="Friedman R."/>
            <person name="Frazier M."/>
            <person name="Venter J.C."/>
        </authorList>
    </citation>
    <scope>NUCLEOTIDE SEQUENCE [LARGE SCALE GENOMIC DNA]</scope>
    <source>
        <strain evidence="8 9">ATCC 23134</strain>
    </source>
</reference>
<feature type="modified residue" description="4-aspartylphosphate" evidence="4">
    <location>
        <position position="57"/>
    </location>
</feature>
<dbReference type="Gene3D" id="6.10.250.690">
    <property type="match status" value="1"/>
</dbReference>
<dbReference type="PANTHER" id="PTHR48111:SF40">
    <property type="entry name" value="PHOSPHATE REGULON TRANSCRIPTIONAL REGULATORY PROTEIN PHOB"/>
    <property type="match status" value="1"/>
</dbReference>
<evidence type="ECO:0000313" key="9">
    <source>
        <dbReference type="Proteomes" id="UP000004095"/>
    </source>
</evidence>
<dbReference type="EMBL" id="AAWS01000005">
    <property type="protein sequence ID" value="EAY30770.1"/>
    <property type="molecule type" value="Genomic_DNA"/>
</dbReference>